<dbReference type="InterPro" id="IPR036663">
    <property type="entry name" value="Fumarylacetoacetase_C_sf"/>
</dbReference>
<reference evidence="1 2" key="1">
    <citation type="journal article" date="2016" name="Nat. Commun.">
        <title>Thousands of microbial genomes shed light on interconnected biogeochemical processes in an aquifer system.</title>
        <authorList>
            <person name="Anantharaman K."/>
            <person name="Brown C.T."/>
            <person name="Hug L.A."/>
            <person name="Sharon I."/>
            <person name="Castelle C.J."/>
            <person name="Probst A.J."/>
            <person name="Thomas B.C."/>
            <person name="Singh A."/>
            <person name="Wilkins M.J."/>
            <person name="Karaoz U."/>
            <person name="Brodie E.L."/>
            <person name="Williams K.H."/>
            <person name="Hubbard S.S."/>
            <person name="Banfield J.F."/>
        </authorList>
    </citation>
    <scope>NUCLEOTIDE SEQUENCE [LARGE SCALE GENOMIC DNA]</scope>
    <source>
        <strain evidence="2">RIFCSPLOWO2_12_FULL_64_10</strain>
    </source>
</reference>
<dbReference type="NCBIfam" id="NF040903">
    <property type="entry name" value="GguC"/>
    <property type="match status" value="1"/>
</dbReference>
<dbReference type="EMBL" id="MFKF01000054">
    <property type="protein sequence ID" value="OGG55965.1"/>
    <property type="molecule type" value="Genomic_DNA"/>
</dbReference>
<name>A0A1F6D3L4_HANXR</name>
<dbReference type="AlphaFoldDB" id="A0A1F6D3L4"/>
<gene>
    <name evidence="1" type="ORF">A3F84_00750</name>
</gene>
<sequence>MIRLAQIIHPEKGRRVAKVEGDRCLLIQGHTTVYGLAGAAIGSGGSLTAEVEKRLAGESLDYDAIYNGQSAWRLLPAFDHPEEPGRCLVSGTGLTHMASARNRQAMHGGQKGEAAPVTDSMRMYQWGVEGGRPEPGRVGAQPEWFYKGCGTVLRAHGEPLHVPSFAGDGGEEPEVAGAYIVDAEGRPRRVGLMIANEFSDHVMEKQNYLYLAPSKLRSCSVGPELIAGASFGDVAGTVSIEREGKTVWSRAIATGEANMSHTLANLEHHLFKYEAHCRRGDAHVYFFGADAFSFGEGVRLENGDVMVVSWEGFGRPLRNPIRFSRAPDSFVRVDPL</sequence>
<dbReference type="InterPro" id="IPR009645">
    <property type="entry name" value="GguC"/>
</dbReference>
<comment type="caution">
    <text evidence="1">The sequence shown here is derived from an EMBL/GenBank/DDBJ whole genome shotgun (WGS) entry which is preliminary data.</text>
</comment>
<evidence type="ECO:0000313" key="1">
    <source>
        <dbReference type="EMBL" id="OGG55965.1"/>
    </source>
</evidence>
<dbReference type="Proteomes" id="UP000178606">
    <property type="component" value="Unassembled WGS sequence"/>
</dbReference>
<dbReference type="Gene3D" id="3.90.850.10">
    <property type="entry name" value="Fumarylacetoacetase-like, C-terminal domain"/>
    <property type="match status" value="1"/>
</dbReference>
<evidence type="ECO:0000313" key="2">
    <source>
        <dbReference type="Proteomes" id="UP000178606"/>
    </source>
</evidence>
<protein>
    <submittedName>
        <fullName evidence="1">GguC protein</fullName>
    </submittedName>
</protein>
<organism evidence="1 2">
    <name type="scientific">Handelsmanbacteria sp. (strain RIFCSPLOWO2_12_FULL_64_10)</name>
    <dbReference type="NCBI Taxonomy" id="1817868"/>
    <lineage>
        <taxon>Bacteria</taxon>
        <taxon>Candidatus Handelsmaniibacteriota</taxon>
    </lineage>
</organism>
<dbReference type="PIRSF" id="PIRSF033905">
    <property type="entry name" value="UCP033905"/>
    <property type="match status" value="1"/>
</dbReference>
<proteinExistence type="predicted"/>
<dbReference type="SUPFAM" id="SSF56529">
    <property type="entry name" value="FAH"/>
    <property type="match status" value="1"/>
</dbReference>
<accession>A0A1F6D3L4</accession>
<dbReference type="GO" id="GO:0003824">
    <property type="term" value="F:catalytic activity"/>
    <property type="evidence" value="ECO:0007669"/>
    <property type="project" value="InterPro"/>
</dbReference>